<dbReference type="SUPFAM" id="SSF55874">
    <property type="entry name" value="ATPase domain of HSP90 chaperone/DNA topoisomerase II/histidine kinase"/>
    <property type="match status" value="1"/>
</dbReference>
<feature type="transmembrane region" description="Helical" evidence="5">
    <location>
        <begin position="220"/>
        <end position="247"/>
    </location>
</feature>
<keyword evidence="9" id="KW-1185">Reference proteome</keyword>
<feature type="transmembrane region" description="Helical" evidence="5">
    <location>
        <begin position="295"/>
        <end position="316"/>
    </location>
</feature>
<evidence type="ECO:0000256" key="5">
    <source>
        <dbReference type="SAM" id="Phobius"/>
    </source>
</evidence>
<organism evidence="8 9">
    <name type="scientific">Lachnellula cervina</name>
    <dbReference type="NCBI Taxonomy" id="1316786"/>
    <lineage>
        <taxon>Eukaryota</taxon>
        <taxon>Fungi</taxon>
        <taxon>Dikarya</taxon>
        <taxon>Ascomycota</taxon>
        <taxon>Pezizomycotina</taxon>
        <taxon>Leotiomycetes</taxon>
        <taxon>Helotiales</taxon>
        <taxon>Lachnaceae</taxon>
        <taxon>Lachnellula</taxon>
    </lineage>
</organism>
<keyword evidence="8" id="KW-0418">Kinase</keyword>
<dbReference type="PANTHER" id="PTHR45339">
    <property type="entry name" value="HYBRID SIGNAL TRANSDUCTION HISTIDINE KINASE J"/>
    <property type="match status" value="1"/>
</dbReference>
<feature type="modified residue" description="4-aspartylphosphate" evidence="3">
    <location>
        <position position="784"/>
    </location>
</feature>
<dbReference type="InterPro" id="IPR036890">
    <property type="entry name" value="HATPase_C_sf"/>
</dbReference>
<reference evidence="8 9" key="1">
    <citation type="submission" date="2018-05" db="EMBL/GenBank/DDBJ databases">
        <title>Whole genome sequencing for identification of molecular markers to develop diagnostic detection tools for the regulated plant pathogen Lachnellula willkommii.</title>
        <authorList>
            <person name="Giroux E."/>
            <person name="Bilodeau G."/>
        </authorList>
    </citation>
    <scope>NUCLEOTIDE SEQUENCE [LARGE SCALE GENOMIC DNA]</scope>
    <source>
        <strain evidence="8 9">CBS 625.97</strain>
    </source>
</reference>
<keyword evidence="2" id="KW-0902">Two-component regulatory system</keyword>
<dbReference type="InterPro" id="IPR005467">
    <property type="entry name" value="His_kinase_dom"/>
</dbReference>
<keyword evidence="8" id="KW-0808">Transferase</keyword>
<dbReference type="Proteomes" id="UP000481288">
    <property type="component" value="Unassembled WGS sequence"/>
</dbReference>
<evidence type="ECO:0000259" key="6">
    <source>
        <dbReference type="PROSITE" id="PS50109"/>
    </source>
</evidence>
<dbReference type="Gene3D" id="3.30.565.10">
    <property type="entry name" value="Histidine kinase-like ATPase, C-terminal domain"/>
    <property type="match status" value="1"/>
</dbReference>
<dbReference type="InterPro" id="IPR011006">
    <property type="entry name" value="CheY-like_superfamily"/>
</dbReference>
<dbReference type="SMART" id="SM00388">
    <property type="entry name" value="HisKA"/>
    <property type="match status" value="1"/>
</dbReference>
<dbReference type="PROSITE" id="PS50109">
    <property type="entry name" value="HIS_KIN"/>
    <property type="match status" value="1"/>
</dbReference>
<dbReference type="SUPFAM" id="SSF52172">
    <property type="entry name" value="CheY-like"/>
    <property type="match status" value="1"/>
</dbReference>
<proteinExistence type="predicted"/>
<dbReference type="OrthoDB" id="60033at2759"/>
<dbReference type="Pfam" id="PF03707">
    <property type="entry name" value="MHYT"/>
    <property type="match status" value="1"/>
</dbReference>
<dbReference type="InterPro" id="IPR003594">
    <property type="entry name" value="HATPase_dom"/>
</dbReference>
<evidence type="ECO:0000313" key="9">
    <source>
        <dbReference type="Proteomes" id="UP000481288"/>
    </source>
</evidence>
<dbReference type="Gene3D" id="1.10.287.130">
    <property type="match status" value="1"/>
</dbReference>
<dbReference type="InterPro" id="IPR005330">
    <property type="entry name" value="MHYT_dom"/>
</dbReference>
<dbReference type="InterPro" id="IPR036097">
    <property type="entry name" value="HisK_dim/P_sf"/>
</dbReference>
<feature type="compositionally biased region" description="Low complexity" evidence="4">
    <location>
        <begin position="131"/>
        <end position="147"/>
    </location>
</feature>
<feature type="transmembrane region" description="Helical" evidence="5">
    <location>
        <begin position="12"/>
        <end position="32"/>
    </location>
</feature>
<dbReference type="CDD" id="cd00082">
    <property type="entry name" value="HisKA"/>
    <property type="match status" value="1"/>
</dbReference>
<keyword evidence="1 3" id="KW-0597">Phosphoprotein</keyword>
<evidence type="ECO:0000313" key="8">
    <source>
        <dbReference type="EMBL" id="TVY56622.1"/>
    </source>
</evidence>
<gene>
    <name evidence="8" type="primary">dhkJ</name>
    <name evidence="8" type="ORF">LCER1_G005271</name>
</gene>
<dbReference type="SMART" id="SM00387">
    <property type="entry name" value="HATPase_c"/>
    <property type="match status" value="1"/>
</dbReference>
<dbReference type="PROSITE" id="PS50110">
    <property type="entry name" value="RESPONSE_REGULATORY"/>
    <property type="match status" value="1"/>
</dbReference>
<dbReference type="CDD" id="cd17546">
    <property type="entry name" value="REC_hyHK_CKI1_RcsC-like"/>
    <property type="match status" value="1"/>
</dbReference>
<dbReference type="Pfam" id="PF02518">
    <property type="entry name" value="HATPase_c"/>
    <property type="match status" value="1"/>
</dbReference>
<dbReference type="GO" id="GO:0000155">
    <property type="term" value="F:phosphorelay sensor kinase activity"/>
    <property type="evidence" value="ECO:0007669"/>
    <property type="project" value="InterPro"/>
</dbReference>
<dbReference type="PANTHER" id="PTHR45339:SF1">
    <property type="entry name" value="HYBRID SIGNAL TRANSDUCTION HISTIDINE KINASE J"/>
    <property type="match status" value="1"/>
</dbReference>
<evidence type="ECO:0000256" key="2">
    <source>
        <dbReference type="ARBA" id="ARBA00023012"/>
    </source>
</evidence>
<dbReference type="AlphaFoldDB" id="A0A7D8YQF3"/>
<evidence type="ECO:0000259" key="7">
    <source>
        <dbReference type="PROSITE" id="PS50110"/>
    </source>
</evidence>
<keyword evidence="5" id="KW-0812">Transmembrane</keyword>
<dbReference type="Pfam" id="PF00512">
    <property type="entry name" value="HisKA"/>
    <property type="match status" value="1"/>
</dbReference>
<keyword evidence="5" id="KW-0472">Membrane</keyword>
<dbReference type="InterPro" id="IPR004358">
    <property type="entry name" value="Sig_transdc_His_kin-like_C"/>
</dbReference>
<dbReference type="PRINTS" id="PR00344">
    <property type="entry name" value="BCTRLSENSOR"/>
</dbReference>
<feature type="region of interest" description="Disordered" evidence="4">
    <location>
        <begin position="116"/>
        <end position="150"/>
    </location>
</feature>
<evidence type="ECO:0000256" key="3">
    <source>
        <dbReference type="PROSITE-ProRule" id="PRU00169"/>
    </source>
</evidence>
<feature type="domain" description="Response regulatory" evidence="7">
    <location>
        <begin position="733"/>
        <end position="855"/>
    </location>
</feature>
<dbReference type="EMBL" id="QGMG01000146">
    <property type="protein sequence ID" value="TVY56622.1"/>
    <property type="molecule type" value="Genomic_DNA"/>
</dbReference>
<feature type="transmembrane region" description="Helical" evidence="5">
    <location>
        <begin position="177"/>
        <end position="200"/>
    </location>
</feature>
<dbReference type="SMART" id="SM00448">
    <property type="entry name" value="REC"/>
    <property type="match status" value="1"/>
</dbReference>
<dbReference type="Gene3D" id="3.40.50.2300">
    <property type="match status" value="1"/>
</dbReference>
<dbReference type="InterPro" id="IPR003661">
    <property type="entry name" value="HisK_dim/P_dom"/>
</dbReference>
<sequence length="858" mass="93524">MLSCSVDVPIALNVGLTSFTGALAVGFTFISLGKDILRKSYSLSLHSKAPRIRSASEAIGDEDATLPLLEQDVDGHLGLQESIASPGTVNASQYRIAVKSASKFAFSSPFRCSPRLDTSEDIDQPDPTVVSAASRSGSRFGGSSAPSTQQPWNLGASPIDNLVSMATQGTQPLRKNVLIATFEGLLGGLCLEAVLMGLLWSLSLTCMHYGGLLAMEIPEGYMTLSPIPVAISALISWVVCIAGYIYLTNIEPFLSQQILFSSVAAVGIASMHFTGLYAATLYSRHPPSDTQTWPAILPIAIWSIAFLTCMLANGLLAHSATLSRNKLAEIVWTRRKLWRTLAEKELAEVTAASRSSFIASASHEIRTPLHHLQGYTDLLARSVLKDSDRKLLNSIQSATRTLSLITNNVLDWSKLESNMDALCRPTSLDLRAVAESIVHVLPDKDHDGDVEMLFVVAPSNIHEPLVQFPEVHKVWIYHVCRGIRGGNLITQVKDTGLGIPPVFLPRLFEPYSQAETRGTQRGTGLGLSIIKELLHKMDGNITVESHYSDDQTSTVRTGTTFTVTIPTQAPSSGHNISELVMDTGTVAIFSRKDPIIQEGHTAAWKLSGCKVVDTLFTSDLTNHPDINIIWTDAEYLQYDPAFLEALTHQDTRIVLVSYSKEEVFHQLPALKSSHFVLLQEPLLWHTFQSRAALALRVPKGIPSLSSNVEHLQPKATSIHTTFSSANTTSKKITVLLVEDNLVNQKLGLKMLTSLGFAVIVASDGEEAIAQLLTHDVDIDVILMDQSMPNKDGVTATREIRQLEAEGKLLRKHTIIAVTAVVNNESRSNFSRAGADDFLSKPLGLKRLEQALAIFLHPE</sequence>
<feature type="domain" description="Histidine kinase" evidence="6">
    <location>
        <begin position="360"/>
        <end position="569"/>
    </location>
</feature>
<comment type="caution">
    <text evidence="8">The sequence shown here is derived from an EMBL/GenBank/DDBJ whole genome shotgun (WGS) entry which is preliminary data.</text>
</comment>
<evidence type="ECO:0000256" key="1">
    <source>
        <dbReference type="ARBA" id="ARBA00022553"/>
    </source>
</evidence>
<feature type="transmembrane region" description="Helical" evidence="5">
    <location>
        <begin position="259"/>
        <end position="283"/>
    </location>
</feature>
<name>A0A7D8YQF3_9HELO</name>
<evidence type="ECO:0000256" key="4">
    <source>
        <dbReference type="SAM" id="MobiDB-lite"/>
    </source>
</evidence>
<keyword evidence="5" id="KW-1133">Transmembrane helix</keyword>
<dbReference type="SUPFAM" id="SSF47384">
    <property type="entry name" value="Homodimeric domain of signal transducing histidine kinase"/>
    <property type="match status" value="1"/>
</dbReference>
<dbReference type="InterPro" id="IPR001789">
    <property type="entry name" value="Sig_transdc_resp-reg_receiver"/>
</dbReference>
<dbReference type="Pfam" id="PF00072">
    <property type="entry name" value="Response_reg"/>
    <property type="match status" value="1"/>
</dbReference>
<accession>A0A7D8YQF3</accession>
<protein>
    <submittedName>
        <fullName evidence="8">Hybrid signal transduction histidine kinase J</fullName>
    </submittedName>
</protein>